<dbReference type="InterPro" id="IPR027417">
    <property type="entry name" value="P-loop_NTPase"/>
</dbReference>
<name>A0A0Q3TGD0_9BACI</name>
<evidence type="ECO:0000313" key="2">
    <source>
        <dbReference type="Proteomes" id="UP000051888"/>
    </source>
</evidence>
<dbReference type="Gene3D" id="3.40.50.300">
    <property type="entry name" value="P-loop containing nucleotide triphosphate hydrolases"/>
    <property type="match status" value="1"/>
</dbReference>
<dbReference type="OrthoDB" id="9768556at2"/>
<sequence>MAVKSKSVTNKKLDKVMKDFRLFSKNFIKIVDNDGETVPFILNPEQEQFINEMGKYNVVLKGRQIGLSSLCLNLMIFNAVTRPNTNYLILTHHNKISKDLFKRLKFSYKNLPHDKYPDLFPKVEMDNREEFILSNGSKIVIGTANGEDVISGATWDIIQLSEMAKYPNSEVMEEILSTSIPGLRKSKDAKILIESTALGYSFYTDIFMKAWRGNSTFTPFFFSWLAEGYHKQFKNSFDEAETYYKLHNKGKRLSYDDLEHDERILRDKYKATFRQLMFRRYYIETNSLEKFMREFPTTPDEAFAESNNAVFDTKKILERLQNVIPPLETKEIYEELPEVLKPYINKNLFIYHLPKKGTKMYSGVDVASGTGGENDNSTMAIYNADGQQMASFFANDVPVYKFAEIVNSLGRFFNYAFICVERNSYGLPLLEKLRKEYGYLNLLKQKIFDQKGKKKLQLGFMTTTTTKPIIINDLKENFELGMINIECVETLEEMKIYQEVKGKMGNKKGANLHDDLVIATAMMCQAMKQTKYYVDI</sequence>
<dbReference type="PATRIC" id="fig|157838.3.peg.1336"/>
<comment type="caution">
    <text evidence="1">The sequence shown here is derived from an EMBL/GenBank/DDBJ whole genome shotgun (WGS) entry which is preliminary data.</text>
</comment>
<organism evidence="1 2">
    <name type="scientific">Heyndrickxia shackletonii</name>
    <dbReference type="NCBI Taxonomy" id="157838"/>
    <lineage>
        <taxon>Bacteria</taxon>
        <taxon>Bacillati</taxon>
        <taxon>Bacillota</taxon>
        <taxon>Bacilli</taxon>
        <taxon>Bacillales</taxon>
        <taxon>Bacillaceae</taxon>
        <taxon>Heyndrickxia</taxon>
    </lineage>
</organism>
<protein>
    <submittedName>
        <fullName evidence="1">DNA packaging protein</fullName>
    </submittedName>
</protein>
<accession>A0A0Q3TGD0</accession>
<evidence type="ECO:0000313" key="1">
    <source>
        <dbReference type="EMBL" id="KQL53104.1"/>
    </source>
</evidence>
<reference evidence="1 2" key="1">
    <citation type="submission" date="2015-09" db="EMBL/GenBank/DDBJ databases">
        <title>Genome sequencing project for genomic taxonomy and phylogenomics of Bacillus-like bacteria.</title>
        <authorList>
            <person name="Liu B."/>
            <person name="Wang J."/>
            <person name="Zhu Y."/>
            <person name="Liu G."/>
            <person name="Chen Q."/>
            <person name="Chen Z."/>
            <person name="Lan J."/>
            <person name="Che J."/>
            <person name="Ge C."/>
            <person name="Shi H."/>
            <person name="Pan Z."/>
            <person name="Liu X."/>
        </authorList>
    </citation>
    <scope>NUCLEOTIDE SEQUENCE [LARGE SCALE GENOMIC DNA]</scope>
    <source>
        <strain evidence="1 2">LMG 18435</strain>
    </source>
</reference>
<proteinExistence type="predicted"/>
<dbReference type="Gene3D" id="3.30.420.240">
    <property type="match status" value="1"/>
</dbReference>
<dbReference type="Proteomes" id="UP000051888">
    <property type="component" value="Unassembled WGS sequence"/>
</dbReference>
<dbReference type="AlphaFoldDB" id="A0A0Q3TGD0"/>
<keyword evidence="2" id="KW-1185">Reference proteome</keyword>
<gene>
    <name evidence="1" type="ORF">AN964_05990</name>
</gene>
<dbReference type="STRING" id="157838.AN964_05990"/>
<dbReference type="EMBL" id="LJJC01000004">
    <property type="protein sequence ID" value="KQL53104.1"/>
    <property type="molecule type" value="Genomic_DNA"/>
</dbReference>
<dbReference type="RefSeq" id="WP_055738826.1">
    <property type="nucleotide sequence ID" value="NZ_JAAIWL010000045.1"/>
</dbReference>